<dbReference type="CTD" id="9952737"/>
<evidence type="ECO:0000313" key="1">
    <source>
        <dbReference type="EMBL" id="EFO13282.1"/>
    </source>
</evidence>
<organism evidence="1">
    <name type="scientific">Loa loa</name>
    <name type="common">Eye worm</name>
    <name type="synonym">Filaria loa</name>
    <dbReference type="NCBI Taxonomy" id="7209"/>
    <lineage>
        <taxon>Eukaryota</taxon>
        <taxon>Metazoa</taxon>
        <taxon>Ecdysozoa</taxon>
        <taxon>Nematoda</taxon>
        <taxon>Chromadorea</taxon>
        <taxon>Rhabditida</taxon>
        <taxon>Spirurina</taxon>
        <taxon>Spiruromorpha</taxon>
        <taxon>Filarioidea</taxon>
        <taxon>Onchocercidae</taxon>
        <taxon>Loa</taxon>
    </lineage>
</organism>
<dbReference type="InParanoid" id="A0A1S0TG35"/>
<dbReference type="AlphaFoldDB" id="A0A1S0TG35"/>
<dbReference type="GeneID" id="9952737"/>
<name>A0A1S0TG35_LOALO</name>
<dbReference type="RefSeq" id="XP_003150787.1">
    <property type="nucleotide sequence ID" value="XM_003150739.1"/>
</dbReference>
<proteinExistence type="predicted"/>
<sequence>MIKHPGIVIVENDFPQLKQLCHLMATRMSCKISCYHNRCTKFPKFFIHSYSLDEFIYIDRNEIQAYRVATIVLSCMKAHRVRTEVKAGFTDSNGAFVSSISVIASSVTTVYTVSCL</sequence>
<protein>
    <submittedName>
        <fullName evidence="1">Uncharacterized protein</fullName>
    </submittedName>
</protein>
<gene>
    <name evidence="1" type="ORF">LOAG_15248</name>
</gene>
<dbReference type="KEGG" id="loa:LOAG_15248"/>
<dbReference type="EMBL" id="JH713760">
    <property type="protein sequence ID" value="EFO13282.1"/>
    <property type="molecule type" value="Genomic_DNA"/>
</dbReference>
<reference evidence="1" key="1">
    <citation type="submission" date="2012-04" db="EMBL/GenBank/DDBJ databases">
        <title>The Genome Sequence of Loa loa.</title>
        <authorList>
            <consortium name="The Broad Institute Genome Sequencing Platform"/>
            <consortium name="Broad Institute Genome Sequencing Center for Infectious Disease"/>
            <person name="Nutman T.B."/>
            <person name="Fink D.L."/>
            <person name="Russ C."/>
            <person name="Young S."/>
            <person name="Zeng Q."/>
            <person name="Gargeya S."/>
            <person name="Alvarado L."/>
            <person name="Berlin A."/>
            <person name="Chapman S.B."/>
            <person name="Chen Z."/>
            <person name="Freedman E."/>
            <person name="Gellesch M."/>
            <person name="Goldberg J."/>
            <person name="Griggs A."/>
            <person name="Gujja S."/>
            <person name="Heilman E.R."/>
            <person name="Heiman D."/>
            <person name="Howarth C."/>
            <person name="Mehta T."/>
            <person name="Neiman D."/>
            <person name="Pearson M."/>
            <person name="Roberts A."/>
            <person name="Saif S."/>
            <person name="Shea T."/>
            <person name="Shenoy N."/>
            <person name="Sisk P."/>
            <person name="Stolte C."/>
            <person name="Sykes S."/>
            <person name="White J."/>
            <person name="Yandava C."/>
            <person name="Haas B."/>
            <person name="Henn M.R."/>
            <person name="Nusbaum C."/>
            <person name="Birren B."/>
        </authorList>
    </citation>
    <scope>NUCLEOTIDE SEQUENCE [LARGE SCALE GENOMIC DNA]</scope>
</reference>
<accession>A0A1S0TG35</accession>